<protein>
    <submittedName>
        <fullName evidence="1">Uncharacterized protein</fullName>
    </submittedName>
</protein>
<dbReference type="Proteomes" id="UP001139494">
    <property type="component" value="Unassembled WGS sequence"/>
</dbReference>
<keyword evidence="2" id="KW-1185">Reference proteome</keyword>
<accession>A0A9R1CWH3</accession>
<evidence type="ECO:0000313" key="1">
    <source>
        <dbReference type="EMBL" id="MCQ4334836.1"/>
    </source>
</evidence>
<comment type="caution">
    <text evidence="1">The sequence shown here is derived from an EMBL/GenBank/DDBJ whole genome shotgun (WGS) entry which is preliminary data.</text>
</comment>
<organism evidence="1 2">
    <name type="scientific">Natronomonas aquatica</name>
    <dbReference type="NCBI Taxonomy" id="2841590"/>
    <lineage>
        <taxon>Archaea</taxon>
        <taxon>Methanobacteriati</taxon>
        <taxon>Methanobacteriota</taxon>
        <taxon>Stenosarchaea group</taxon>
        <taxon>Halobacteria</taxon>
        <taxon>Halobacteriales</taxon>
        <taxon>Natronomonadaceae</taxon>
        <taxon>Natronomonas</taxon>
    </lineage>
</organism>
<dbReference type="AlphaFoldDB" id="A0A9R1CWH3"/>
<sequence>RIGLELKRLTGGSDAGKAHQQIVRQYSGKRYIGERVNLWAFAPYIPKLQAARMHDNRHQVGFQGGKLEVLEHFFQRYGIGVLNVHETTYARLKWGSSREYMLPAFPMKRDFPEGQKNKYNLESIRGRVSERLYPEKDVF</sequence>
<dbReference type="RefSeq" id="WP_256031004.1">
    <property type="nucleotide sequence ID" value="NZ_JAHLKM010000039.1"/>
</dbReference>
<gene>
    <name evidence="1" type="ORF">KM295_15380</name>
</gene>
<feature type="non-terminal residue" evidence="1">
    <location>
        <position position="1"/>
    </location>
</feature>
<dbReference type="EMBL" id="JAHLKM010000039">
    <property type="protein sequence ID" value="MCQ4334836.1"/>
    <property type="molecule type" value="Genomic_DNA"/>
</dbReference>
<reference evidence="1" key="1">
    <citation type="journal article" date="2023" name="Front. Microbiol.">
        <title>Genomic-based phylogenetic and metabolic analyses of the genus Natronomonas, and description of Natronomonas aquatica sp. nov.</title>
        <authorList>
            <person name="Garcia-Roldan A."/>
            <person name="Duran-Viseras A."/>
            <person name="de la Haba R.R."/>
            <person name="Corral P."/>
            <person name="Sanchez-Porro C."/>
            <person name="Ventosa A."/>
        </authorList>
    </citation>
    <scope>NUCLEOTIDE SEQUENCE</scope>
    <source>
        <strain evidence="1">F2-12</strain>
    </source>
</reference>
<proteinExistence type="predicted"/>
<name>A0A9R1CWH3_9EURY</name>
<evidence type="ECO:0000313" key="2">
    <source>
        <dbReference type="Proteomes" id="UP001139494"/>
    </source>
</evidence>